<sequence length="122" mass="12510">MAMAASMLRHGHAPLEVAAATGVPLALVQLLAEHRTAAPPADPAGPGSAPPPPGPQPTHPPPATRRHHRWQAWVRYTAGTAMIGNLGLALAAAPTHLPVLGLASLLLTCPLFAVLLLSTISQ</sequence>
<gene>
    <name evidence="3" type="ORF">HF526_34285</name>
</gene>
<reference evidence="3 4" key="1">
    <citation type="submission" date="2020-04" db="EMBL/GenBank/DDBJ databases">
        <authorList>
            <person name="Klaysubun C."/>
            <person name="Duangmal K."/>
            <person name="Lipun K."/>
        </authorList>
    </citation>
    <scope>NUCLEOTIDE SEQUENCE [LARGE SCALE GENOMIC DNA]</scope>
    <source>
        <strain evidence="3 4">K10HN5</strain>
    </source>
</reference>
<evidence type="ECO:0000256" key="1">
    <source>
        <dbReference type="SAM" id="MobiDB-lite"/>
    </source>
</evidence>
<keyword evidence="2" id="KW-0812">Transmembrane</keyword>
<proteinExistence type="predicted"/>
<evidence type="ECO:0000256" key="2">
    <source>
        <dbReference type="SAM" id="Phobius"/>
    </source>
</evidence>
<protein>
    <submittedName>
        <fullName evidence="3">Uncharacterized protein</fullName>
    </submittedName>
</protein>
<organism evidence="3 4">
    <name type="scientific">Pseudonocardia acidicola</name>
    <dbReference type="NCBI Taxonomy" id="2724939"/>
    <lineage>
        <taxon>Bacteria</taxon>
        <taxon>Bacillati</taxon>
        <taxon>Actinomycetota</taxon>
        <taxon>Actinomycetes</taxon>
        <taxon>Pseudonocardiales</taxon>
        <taxon>Pseudonocardiaceae</taxon>
        <taxon>Pseudonocardia</taxon>
    </lineage>
</organism>
<keyword evidence="4" id="KW-1185">Reference proteome</keyword>
<name>A0ABX1SQ87_9PSEU</name>
<dbReference type="EMBL" id="JAAXLA010000151">
    <property type="protein sequence ID" value="NMI02314.1"/>
    <property type="molecule type" value="Genomic_DNA"/>
</dbReference>
<feature type="transmembrane region" description="Helical" evidence="2">
    <location>
        <begin position="73"/>
        <end position="93"/>
    </location>
</feature>
<accession>A0ABX1SQ87</accession>
<dbReference type="Proteomes" id="UP000820669">
    <property type="component" value="Unassembled WGS sequence"/>
</dbReference>
<feature type="compositionally biased region" description="Pro residues" evidence="1">
    <location>
        <begin position="40"/>
        <end position="63"/>
    </location>
</feature>
<evidence type="ECO:0000313" key="3">
    <source>
        <dbReference type="EMBL" id="NMI02314.1"/>
    </source>
</evidence>
<feature type="region of interest" description="Disordered" evidence="1">
    <location>
        <begin position="36"/>
        <end position="68"/>
    </location>
</feature>
<dbReference type="RefSeq" id="WP_211178222.1">
    <property type="nucleotide sequence ID" value="NZ_JAAXLA010000151.1"/>
</dbReference>
<evidence type="ECO:0000313" key="4">
    <source>
        <dbReference type="Proteomes" id="UP000820669"/>
    </source>
</evidence>
<feature type="transmembrane region" description="Helical" evidence="2">
    <location>
        <begin position="99"/>
        <end position="120"/>
    </location>
</feature>
<keyword evidence="2" id="KW-1133">Transmembrane helix</keyword>
<keyword evidence="2" id="KW-0472">Membrane</keyword>
<comment type="caution">
    <text evidence="3">The sequence shown here is derived from an EMBL/GenBank/DDBJ whole genome shotgun (WGS) entry which is preliminary data.</text>
</comment>